<dbReference type="KEGG" id="gdi:GDI0633"/>
<proteinExistence type="predicted"/>
<dbReference type="Pfam" id="PF00534">
    <property type="entry name" value="Glycos_transf_1"/>
    <property type="match status" value="1"/>
</dbReference>
<feature type="region of interest" description="Disordered" evidence="1">
    <location>
        <begin position="1"/>
        <end position="31"/>
    </location>
</feature>
<dbReference type="GO" id="GO:0016757">
    <property type="term" value="F:glycosyltransferase activity"/>
    <property type="evidence" value="ECO:0007669"/>
    <property type="project" value="InterPro"/>
</dbReference>
<sequence>MDVPGHMPRMRTPRPDTTRISSMTQAGPAGSGPGAGMKILFAFENPLPSTEADAEVFVTTARYLAPLVARAWLHVPMRDRAACAALQQAMGQQATGQQATGRQATDLSVIRAWAPPAPAGLRHLACGLTIVWRRAFRQASFVYTRNLWIAWVSILFRQRVVFDHYRPWPDQIPPLRRWLHRLMCHERFVINICHSDYTRQKYLDLGIPAEKLHCIRNGFEPGRLRTPMAADAARRALDIPADARTVVYTGRVNHKKGLPVVIEAARMLPDLLFILVGSYGEGPIEDMARDLPNVRIVPFQPPEVLSQYVFAADVLLIPPSLQPLARYGSTVLPLKLFFYMASGRPILAGNTPDVREVLRHDQNAWLCQPDSPPALADALRRLMDDPALSTRLAATALAESQALTWDARANRIIAAIAERMTAPSTPAGVWDGAQRRAWRRQSWRWLVHLLRTGSPVLPPDTIQGDPAPP</sequence>
<evidence type="ECO:0000256" key="1">
    <source>
        <dbReference type="SAM" id="MobiDB-lite"/>
    </source>
</evidence>
<evidence type="ECO:0000313" key="3">
    <source>
        <dbReference type="EMBL" id="CAP54576.1"/>
    </source>
</evidence>
<keyword evidence="4" id="KW-1185">Reference proteome</keyword>
<dbReference type="EMBL" id="AM889285">
    <property type="protein sequence ID" value="CAP54576.1"/>
    <property type="molecule type" value="Genomic_DNA"/>
</dbReference>
<dbReference type="SUPFAM" id="SSF53756">
    <property type="entry name" value="UDP-Glycosyltransferase/glycogen phosphorylase"/>
    <property type="match status" value="1"/>
</dbReference>
<gene>
    <name evidence="3" type="ordered locus">GDI0633</name>
</gene>
<accession>A9H8U9</accession>
<dbReference type="Gene3D" id="3.40.50.2000">
    <property type="entry name" value="Glycogen Phosphorylase B"/>
    <property type="match status" value="2"/>
</dbReference>
<reference evidence="3 4" key="1">
    <citation type="journal article" date="2009" name="BMC Genomics">
        <title>Complete genome sequence of the sugarcane nitrogen-fixing endophyte Gluconacetobacter diazotrophicus Pal5.</title>
        <authorList>
            <person name="Bertalan M."/>
            <person name="Albano R."/>
            <person name="Padua V."/>
            <person name="Rouws L."/>
            <person name="Rojas C."/>
            <person name="Hemerly A."/>
            <person name="Teixeira K."/>
            <person name="Schwab S."/>
            <person name="Araujo J."/>
            <person name="Oliveira A."/>
            <person name="Franca L."/>
            <person name="Magalhaes V."/>
            <person name="Alqueres S."/>
            <person name="Cardoso A."/>
            <person name="Almeida W."/>
            <person name="Loureiro M.M."/>
            <person name="Nogueira E."/>
            <person name="Cidade D."/>
            <person name="Oliveira D."/>
            <person name="Simao T."/>
            <person name="Macedo J."/>
            <person name="Valadao A."/>
            <person name="Dreschsel M."/>
            <person name="Freitas F."/>
            <person name="Vidal M."/>
            <person name="Guedes H."/>
            <person name="Rodrigues E."/>
            <person name="Meneses C."/>
            <person name="Brioso P."/>
            <person name="Pozzer L."/>
            <person name="Figueiredo D."/>
            <person name="Montano H."/>
            <person name="Junior J."/>
            <person name="Filho G."/>
            <person name="Flores V."/>
            <person name="Ferreira B."/>
            <person name="Branco A."/>
            <person name="Gonzalez P."/>
            <person name="Guillobel H."/>
            <person name="Lemos M."/>
            <person name="Seibel L."/>
            <person name="Macedo J."/>
            <person name="Alves-Ferreira M."/>
            <person name="Sachetto-Martins G."/>
            <person name="Coelho A."/>
            <person name="Santos E."/>
            <person name="Amaral G."/>
            <person name="Neves A."/>
            <person name="Pacheco A.B."/>
            <person name="Carvalho D."/>
            <person name="Lery L."/>
            <person name="Bisch P."/>
            <person name="Rossle S.C."/>
            <person name="Urmenyi T."/>
            <person name="Kruger W.V."/>
            <person name="Martins O."/>
            <person name="Baldani J.I."/>
            <person name="Ferreira P.C."/>
        </authorList>
    </citation>
    <scope>NUCLEOTIDE SEQUENCE [LARGE SCALE GENOMIC DNA]</scope>
    <source>
        <strain evidence="4">ATCC 49037 / DSM 5601 / CCUG 37298 / CIP 103539 / LMG 7603 / PAl5</strain>
    </source>
</reference>
<name>A9H8U9_GLUDA</name>
<organism evidence="3 4">
    <name type="scientific">Gluconacetobacter diazotrophicus (strain ATCC 49037 / DSM 5601 / CCUG 37298 / CIP 103539 / LMG 7603 / PAl5)</name>
    <dbReference type="NCBI Taxonomy" id="272568"/>
    <lineage>
        <taxon>Bacteria</taxon>
        <taxon>Pseudomonadati</taxon>
        <taxon>Pseudomonadota</taxon>
        <taxon>Alphaproteobacteria</taxon>
        <taxon>Acetobacterales</taxon>
        <taxon>Acetobacteraceae</taxon>
        <taxon>Gluconacetobacter</taxon>
    </lineage>
</organism>
<dbReference type="PANTHER" id="PTHR12526">
    <property type="entry name" value="GLYCOSYLTRANSFERASE"/>
    <property type="match status" value="1"/>
</dbReference>
<dbReference type="AlphaFoldDB" id="A9H8U9"/>
<evidence type="ECO:0000313" key="4">
    <source>
        <dbReference type="Proteomes" id="UP000001176"/>
    </source>
</evidence>
<dbReference type="CAZy" id="GT4">
    <property type="family name" value="Glycosyltransferase Family 4"/>
</dbReference>
<dbReference type="Proteomes" id="UP000001176">
    <property type="component" value="Chromosome"/>
</dbReference>
<dbReference type="InterPro" id="IPR001296">
    <property type="entry name" value="Glyco_trans_1"/>
</dbReference>
<feature type="domain" description="Glycosyl transferase family 1" evidence="2">
    <location>
        <begin position="232"/>
        <end position="395"/>
    </location>
</feature>
<keyword evidence="3" id="KW-0808">Transferase</keyword>
<evidence type="ECO:0000259" key="2">
    <source>
        <dbReference type="Pfam" id="PF00534"/>
    </source>
</evidence>
<protein>
    <submittedName>
        <fullName evidence="3">Glycosyl transferase</fullName>
    </submittedName>
</protein>